<gene>
    <name evidence="2" type="ORF">SAMN04488112_1319</name>
</gene>
<evidence type="ECO:0000313" key="3">
    <source>
        <dbReference type="Proteomes" id="UP000199387"/>
    </source>
</evidence>
<keyword evidence="1" id="KW-1133">Transmembrane helix</keyword>
<reference evidence="2 3" key="1">
    <citation type="submission" date="2016-10" db="EMBL/GenBank/DDBJ databases">
        <authorList>
            <person name="de Groot N.N."/>
        </authorList>
    </citation>
    <scope>NUCLEOTIDE SEQUENCE [LARGE SCALE GENOMIC DNA]</scope>
    <source>
        <strain evidence="2 3">DSM 45514</strain>
    </source>
</reference>
<keyword evidence="3" id="KW-1185">Reference proteome</keyword>
<dbReference type="Proteomes" id="UP000199387">
    <property type="component" value="Unassembled WGS sequence"/>
</dbReference>
<dbReference type="EMBL" id="FMZA01000031">
    <property type="protein sequence ID" value="SDD07801.1"/>
    <property type="molecule type" value="Genomic_DNA"/>
</dbReference>
<feature type="transmembrane region" description="Helical" evidence="1">
    <location>
        <begin position="21"/>
        <end position="44"/>
    </location>
</feature>
<proteinExistence type="predicted"/>
<accession>A0A1G6RTQ1</accession>
<dbReference type="STRING" id="1236220.SAMN04488112_1319"/>
<evidence type="ECO:0000313" key="2">
    <source>
        <dbReference type="EMBL" id="SDD07801.1"/>
    </source>
</evidence>
<name>A0A1G6RTQ1_9BACL</name>
<keyword evidence="1" id="KW-0472">Membrane</keyword>
<organism evidence="2 3">
    <name type="scientific">Melghirimyces thermohalophilus</name>
    <dbReference type="NCBI Taxonomy" id="1236220"/>
    <lineage>
        <taxon>Bacteria</taxon>
        <taxon>Bacillati</taxon>
        <taxon>Bacillota</taxon>
        <taxon>Bacilli</taxon>
        <taxon>Bacillales</taxon>
        <taxon>Thermoactinomycetaceae</taxon>
        <taxon>Melghirimyces</taxon>
    </lineage>
</organism>
<dbReference type="RefSeq" id="WP_176758058.1">
    <property type="nucleotide sequence ID" value="NZ_FMZA01000031.1"/>
</dbReference>
<sequence>MARLRETFDIVKSKFRLTLRSGVILLTPMYVLYFVVTSYFRYYYSIVPAY</sequence>
<evidence type="ECO:0000256" key="1">
    <source>
        <dbReference type="SAM" id="Phobius"/>
    </source>
</evidence>
<protein>
    <submittedName>
        <fullName evidence="2">Uncharacterized protein</fullName>
    </submittedName>
</protein>
<dbReference type="AlphaFoldDB" id="A0A1G6RTQ1"/>
<keyword evidence="1" id="KW-0812">Transmembrane</keyword>